<feature type="domain" description="Endonuclease GajA/Old nuclease/RecF-like AAA" evidence="1">
    <location>
        <begin position="2"/>
        <end position="243"/>
    </location>
</feature>
<dbReference type="InterPro" id="IPR041685">
    <property type="entry name" value="AAA_GajA/Old/RecF-like"/>
</dbReference>
<evidence type="ECO:0000313" key="3">
    <source>
        <dbReference type="Proteomes" id="UP000039370"/>
    </source>
</evidence>
<accession>A0A0B7IJD0</accession>
<dbReference type="InterPro" id="IPR027417">
    <property type="entry name" value="P-loop_NTPase"/>
</dbReference>
<dbReference type="Proteomes" id="UP000039370">
    <property type="component" value="Unassembled WGS sequence"/>
</dbReference>
<dbReference type="AlphaFoldDB" id="A0A0B7IJD0"/>
<reference evidence="3" key="1">
    <citation type="submission" date="2015-01" db="EMBL/GenBank/DDBJ databases">
        <authorList>
            <person name="MANFREDI Pablo"/>
        </authorList>
    </citation>
    <scope>NUCLEOTIDE SEQUENCE [LARGE SCALE GENOMIC DNA]</scope>
    <source>
        <strain evidence="3">Cc11</strain>
    </source>
</reference>
<dbReference type="Gene3D" id="3.40.50.300">
    <property type="entry name" value="P-loop containing nucleotide triphosphate hydrolases"/>
    <property type="match status" value="1"/>
</dbReference>
<dbReference type="SUPFAM" id="SSF52540">
    <property type="entry name" value="P-loop containing nucleoside triphosphate hydrolases"/>
    <property type="match status" value="2"/>
</dbReference>
<organism evidence="2 3">
    <name type="scientific">Capnocytophaga canimorsus</name>
    <dbReference type="NCBI Taxonomy" id="28188"/>
    <lineage>
        <taxon>Bacteria</taxon>
        <taxon>Pseudomonadati</taxon>
        <taxon>Bacteroidota</taxon>
        <taxon>Flavobacteriia</taxon>
        <taxon>Flavobacteriales</taxon>
        <taxon>Flavobacteriaceae</taxon>
        <taxon>Capnocytophaga</taxon>
    </lineage>
</organism>
<name>A0A0B7IJD0_9FLAO</name>
<dbReference type="EMBL" id="CDOK01000134">
    <property type="protein sequence ID" value="CEN50669.1"/>
    <property type="molecule type" value="Genomic_DNA"/>
</dbReference>
<sequence length="331" mass="37516">MKLRINNLGAVKEAEIDISKKLNIFCGPNGTGKTYVAYALYGALKPKFHIGSNDELIDELIKNKNITINIDFESINNYREGLISSFRENLDSLFGVSDDFVEQNFKDTQLSFIENNETLNNLIIASEFEILKNYGKVDIEISKQENSSELSIKILDETISTADIKGLKMFFFSDLIDVLAKYPISSVFILPVERNSIYTFSKELSIRKQEAVDYFHAATSKGGSENENLLNILLKKTKRYPLPIRDGLIIADDLSEIKKNKSDFFDFAEEIEQELLAGKLEIDNDGEIKFKPKKSPKKALPIHMTASIIKSLSSLVVYLKHLAKPNDFDNY</sequence>
<evidence type="ECO:0000313" key="2">
    <source>
        <dbReference type="EMBL" id="CEN50669.1"/>
    </source>
</evidence>
<protein>
    <recommendedName>
        <fullName evidence="1">Endonuclease GajA/Old nuclease/RecF-like AAA domain-containing protein</fullName>
    </recommendedName>
</protein>
<gene>
    <name evidence="2" type="ORF">CCAN11_2190002</name>
</gene>
<dbReference type="Pfam" id="PF13175">
    <property type="entry name" value="AAA_15"/>
    <property type="match status" value="1"/>
</dbReference>
<evidence type="ECO:0000259" key="1">
    <source>
        <dbReference type="Pfam" id="PF13175"/>
    </source>
</evidence>
<proteinExistence type="predicted"/>